<dbReference type="InterPro" id="IPR052926">
    <property type="entry name" value="Metallo-beta-lactamase_dom"/>
</dbReference>
<dbReference type="PANTHER" id="PTHR13754:SF18">
    <property type="entry name" value="7,8-DIHYDROPTERIN-6-METHYL-4-(BETA-D-RIBOFURANOSYL)-AMINOBENZENE-5'-PHOSPHATE SYNTHASE"/>
    <property type="match status" value="1"/>
</dbReference>
<dbReference type="InterPro" id="IPR036866">
    <property type="entry name" value="RibonucZ/Hydroxyglut_hydro"/>
</dbReference>
<dbReference type="Proteomes" id="UP000239462">
    <property type="component" value="Chromosome"/>
</dbReference>
<dbReference type="EC" id="2.5.1.105" evidence="3"/>
<reference evidence="4" key="1">
    <citation type="journal article" date="2018" name="Genome Announc.">
        <title>Complete Genome Sequence of the Methanococcus maripaludis Type Strain JJ (DSM 2067), a Model for Selenoprotein Synthesis in Archaea.</title>
        <authorList>
            <person name="Poehlein A."/>
            <person name="Heym D."/>
            <person name="Quitzke V."/>
            <person name="Fersch J."/>
            <person name="Daniel R."/>
            <person name="Rother M."/>
        </authorList>
    </citation>
    <scope>NUCLEOTIDE SEQUENCE [LARGE SCALE GENOMIC DNA]</scope>
    <source>
        <strain evidence="4">DSM 2067</strain>
    </source>
</reference>
<dbReference type="EMBL" id="CP026606">
    <property type="protein sequence ID" value="AVB75821.1"/>
    <property type="molecule type" value="Genomic_DNA"/>
</dbReference>
<dbReference type="InterPro" id="IPR001279">
    <property type="entry name" value="Metallo-B-lactamas"/>
</dbReference>
<dbReference type="EMBL" id="JACHED010000002">
    <property type="protein sequence ID" value="MBB6497163.1"/>
    <property type="molecule type" value="Genomic_DNA"/>
</dbReference>
<evidence type="ECO:0000313" key="2">
    <source>
        <dbReference type="EMBL" id="AVB75821.1"/>
    </source>
</evidence>
<organism evidence="2 4">
    <name type="scientific">Methanococcus maripaludis</name>
    <name type="common">Methanococcus deltae</name>
    <dbReference type="NCBI Taxonomy" id="39152"/>
    <lineage>
        <taxon>Archaea</taxon>
        <taxon>Methanobacteriati</taxon>
        <taxon>Methanobacteriota</taxon>
        <taxon>Methanomada group</taxon>
        <taxon>Methanococci</taxon>
        <taxon>Methanococcales</taxon>
        <taxon>Methanococcaceae</taxon>
        <taxon>Methanococcus</taxon>
    </lineage>
</organism>
<evidence type="ECO:0000313" key="3">
    <source>
        <dbReference type="EMBL" id="MBB6497163.1"/>
    </source>
</evidence>
<dbReference type="GO" id="GO:0102041">
    <property type="term" value="F:7,8-dihydropterin-6-yl-methyl-4-(beta-D-ribofuranosyl)aminobenzene 5'-phosphate synthase"/>
    <property type="evidence" value="ECO:0007669"/>
    <property type="project" value="UniProtKB-EC"/>
</dbReference>
<accession>A0A2L1C8V7</accession>
<keyword evidence="2" id="KW-0378">Hydrolase</keyword>
<proteinExistence type="predicted"/>
<keyword evidence="3" id="KW-0808">Transferase</keyword>
<reference evidence="2" key="2">
    <citation type="submission" date="2018-02" db="EMBL/GenBank/DDBJ databases">
        <title>Complete genome sequence of the Methanococcus maripaludis type strain JJ (DSM 2067), a model for selenoprotein synthesis in Archaea.</title>
        <authorList>
            <person name="Poehlein A."/>
            <person name="Heym D."/>
            <person name="Quitzke V."/>
            <person name="Fersch J."/>
            <person name="Daniel R."/>
            <person name="Rother M."/>
        </authorList>
    </citation>
    <scope>NUCLEOTIDE SEQUENCE [LARGE SCALE GENOMIC DNA]</scope>
    <source>
        <strain evidence="2">DSM 2067</strain>
    </source>
</reference>
<gene>
    <name evidence="3" type="ORF">HNP96_001204</name>
    <name evidence="2" type="ORF">MMJJ_04040</name>
</gene>
<protein>
    <submittedName>
        <fullName evidence="3">7, 8-dihydropterin-6-yl-methyl-4-(Beta-D-ribofuranosyl)aminobenzene 5'-phosphate synthase</fullName>
        <ecNumber evidence="3">2.5.1.105</ecNumber>
    </submittedName>
    <submittedName>
        <fullName evidence="2">Putative hydrolase</fullName>
    </submittedName>
</protein>
<evidence type="ECO:0000313" key="4">
    <source>
        <dbReference type="Proteomes" id="UP000239462"/>
    </source>
</evidence>
<dbReference type="AlphaFoldDB" id="A0A2L1C8V7"/>
<reference evidence="3 5" key="3">
    <citation type="submission" date="2020-08" db="EMBL/GenBank/DDBJ databases">
        <title>Genomic Encyclopedia of Type Strains, Phase IV (KMG-V): Genome sequencing to study the core and pangenomes of soil and plant-associated prokaryotes.</title>
        <authorList>
            <person name="Whitman W."/>
        </authorList>
    </citation>
    <scope>NUCLEOTIDE SEQUENCE [LARGE SCALE GENOMIC DNA]</scope>
    <source>
        <strain evidence="3 5">D1</strain>
    </source>
</reference>
<dbReference type="KEGG" id="mmad:MMJJ_04040"/>
<name>A0A2L1C8V7_METMI</name>
<dbReference type="SUPFAM" id="SSF56281">
    <property type="entry name" value="Metallo-hydrolase/oxidoreductase"/>
    <property type="match status" value="1"/>
</dbReference>
<dbReference type="CDD" id="cd07713">
    <property type="entry name" value="DHPS-like_MBL-fold"/>
    <property type="match status" value="1"/>
</dbReference>
<dbReference type="Gene3D" id="3.60.15.10">
    <property type="entry name" value="Ribonuclease Z/Hydroxyacylglutathione hydrolase-like"/>
    <property type="match status" value="1"/>
</dbReference>
<feature type="domain" description="Metallo-beta-lactamase" evidence="1">
    <location>
        <begin position="31"/>
        <end position="107"/>
    </location>
</feature>
<evidence type="ECO:0000259" key="1">
    <source>
        <dbReference type="Pfam" id="PF12706"/>
    </source>
</evidence>
<dbReference type="RefSeq" id="WP_104837449.1">
    <property type="nucleotide sequence ID" value="NZ_CP026606.1"/>
</dbReference>
<dbReference type="Pfam" id="PF12706">
    <property type="entry name" value="Lactamase_B_2"/>
    <property type="match status" value="1"/>
</dbReference>
<sequence length="260" mass="29550">MEIKILVDNTAKGKFLAQSGFSAIIKDEDSKILFDCGQNAQVFENNLKLMGEDDIFDAVIFSHGHYDHTDGFNYFIEKYGENLDVPIYIHKSAFVDRYHGERYIGIDESIKNFLKDYKNLKLIEDPFKISENLIISGTIPRTNFYEREDFEMIENGQRVDDIIIDDMFVIVKDIILSGCTHSGLINCINHAKTLKKVNGIIGGFHMGTASETYINQVKNYLMTQNFKLISPVHCTGFNATKELSDISGFKFGHVGSVFEI</sequence>
<dbReference type="GeneID" id="36101497"/>
<dbReference type="InterPro" id="IPR041712">
    <property type="entry name" value="DHPS-like_MBL-fold"/>
</dbReference>
<dbReference type="PANTHER" id="PTHR13754">
    <property type="entry name" value="METALLO-BETA-LACTAMASE SUPERFAMILY PROTEIN"/>
    <property type="match status" value="1"/>
</dbReference>
<dbReference type="Proteomes" id="UP000590564">
    <property type="component" value="Unassembled WGS sequence"/>
</dbReference>
<evidence type="ECO:0000313" key="5">
    <source>
        <dbReference type="Proteomes" id="UP000590564"/>
    </source>
</evidence>
<dbReference type="GO" id="GO:0016787">
    <property type="term" value="F:hydrolase activity"/>
    <property type="evidence" value="ECO:0007669"/>
    <property type="project" value="UniProtKB-KW"/>
</dbReference>